<keyword evidence="1 3" id="KW-0328">Glycosyltransferase</keyword>
<reference evidence="3 4" key="1">
    <citation type="submission" date="2019-03" db="EMBL/GenBank/DDBJ databases">
        <title>Dyadobacter AR-3-6 sp. nov., isolated from arctic soil.</title>
        <authorList>
            <person name="Chaudhary D.K."/>
        </authorList>
    </citation>
    <scope>NUCLEOTIDE SEQUENCE [LARGE SCALE GENOMIC DNA]</scope>
    <source>
        <strain evidence="3 4">AR-3-6</strain>
    </source>
</reference>
<dbReference type="Gene3D" id="3.40.50.11350">
    <property type="match status" value="1"/>
</dbReference>
<dbReference type="Pfam" id="PF01531">
    <property type="entry name" value="Glyco_transf_11"/>
    <property type="match status" value="1"/>
</dbReference>
<sequence length="276" mass="32497">MVGVKFNGRLGNQIFQYIFLLYLKSKDGSKIYFFTNPHHAYLTKYFDLGTYHNLTLGSKLYSIFARGLPKIIGFKDIYVHNFFAPKNHNPADSTIYNGFFQSDFYVRQLPQSILPSILPQFREQFDKQFGDSFKNNKTVVVHIRRTDYLAYGKRDISLPIDYFKRQLNSVENLDTYQVYFVSDDMEFVKKEFEQRPNFIFSSNSEIIDFQLILNADVAIISNSTFAWWAAYMCPKKNFVIAPKNWFGFRIGREHPKGIMTDRFVWRDVLLSQTSDL</sequence>
<proteinExistence type="predicted"/>
<dbReference type="Proteomes" id="UP000294850">
    <property type="component" value="Unassembled WGS sequence"/>
</dbReference>
<keyword evidence="2 3" id="KW-0808">Transferase</keyword>
<evidence type="ECO:0000256" key="1">
    <source>
        <dbReference type="ARBA" id="ARBA00022676"/>
    </source>
</evidence>
<evidence type="ECO:0000256" key="2">
    <source>
        <dbReference type="ARBA" id="ARBA00022679"/>
    </source>
</evidence>
<accession>A0A4R5DEE6</accession>
<dbReference type="GO" id="GO:0005975">
    <property type="term" value="P:carbohydrate metabolic process"/>
    <property type="evidence" value="ECO:0007669"/>
    <property type="project" value="InterPro"/>
</dbReference>
<dbReference type="InterPro" id="IPR002516">
    <property type="entry name" value="Glyco_trans_11"/>
</dbReference>
<organism evidence="3 4">
    <name type="scientific">Dyadobacter psychrotolerans</name>
    <dbReference type="NCBI Taxonomy" id="2541721"/>
    <lineage>
        <taxon>Bacteria</taxon>
        <taxon>Pseudomonadati</taxon>
        <taxon>Bacteroidota</taxon>
        <taxon>Cytophagia</taxon>
        <taxon>Cytophagales</taxon>
        <taxon>Spirosomataceae</taxon>
        <taxon>Dyadobacter</taxon>
    </lineage>
</organism>
<dbReference type="GO" id="GO:0008107">
    <property type="term" value="F:galactoside 2-alpha-L-fucosyltransferase activity"/>
    <property type="evidence" value="ECO:0007669"/>
    <property type="project" value="InterPro"/>
</dbReference>
<dbReference type="OrthoDB" id="9794601at2"/>
<keyword evidence="4" id="KW-1185">Reference proteome</keyword>
<protein>
    <submittedName>
        <fullName evidence="3">Alpha-1,2-fucosyltransferase</fullName>
    </submittedName>
</protein>
<dbReference type="PANTHER" id="PTHR11927">
    <property type="entry name" value="GALACTOSIDE 2-L-FUCOSYLTRANSFERASE"/>
    <property type="match status" value="1"/>
</dbReference>
<dbReference type="CDD" id="cd11301">
    <property type="entry name" value="Fut1_Fut2_like"/>
    <property type="match status" value="1"/>
</dbReference>
<dbReference type="GO" id="GO:0016020">
    <property type="term" value="C:membrane"/>
    <property type="evidence" value="ECO:0007669"/>
    <property type="project" value="InterPro"/>
</dbReference>
<evidence type="ECO:0000313" key="4">
    <source>
        <dbReference type="Proteomes" id="UP000294850"/>
    </source>
</evidence>
<gene>
    <name evidence="3" type="ORF">E0F88_28465</name>
</gene>
<comment type="caution">
    <text evidence="3">The sequence shown here is derived from an EMBL/GenBank/DDBJ whole genome shotgun (WGS) entry which is preliminary data.</text>
</comment>
<dbReference type="EMBL" id="SMFL01000016">
    <property type="protein sequence ID" value="TDE10231.1"/>
    <property type="molecule type" value="Genomic_DNA"/>
</dbReference>
<evidence type="ECO:0000313" key="3">
    <source>
        <dbReference type="EMBL" id="TDE10231.1"/>
    </source>
</evidence>
<dbReference type="RefSeq" id="WP_131961739.1">
    <property type="nucleotide sequence ID" value="NZ_SMFL01000016.1"/>
</dbReference>
<dbReference type="AlphaFoldDB" id="A0A4R5DEE6"/>
<name>A0A4R5DEE6_9BACT</name>
<dbReference type="PANTHER" id="PTHR11927:SF9">
    <property type="entry name" value="L-FUCOSYLTRANSFERASE"/>
    <property type="match status" value="1"/>
</dbReference>